<organism evidence="1 2">
    <name type="scientific">Paramecium octaurelia</name>
    <dbReference type="NCBI Taxonomy" id="43137"/>
    <lineage>
        <taxon>Eukaryota</taxon>
        <taxon>Sar</taxon>
        <taxon>Alveolata</taxon>
        <taxon>Ciliophora</taxon>
        <taxon>Intramacronucleata</taxon>
        <taxon>Oligohymenophorea</taxon>
        <taxon>Peniculida</taxon>
        <taxon>Parameciidae</taxon>
        <taxon>Paramecium</taxon>
    </lineage>
</organism>
<evidence type="ECO:0000313" key="2">
    <source>
        <dbReference type="Proteomes" id="UP000683925"/>
    </source>
</evidence>
<dbReference type="AlphaFoldDB" id="A0A8S1SCJ4"/>
<dbReference type="Proteomes" id="UP000683925">
    <property type="component" value="Unassembled WGS sequence"/>
</dbReference>
<dbReference type="OrthoDB" id="310801at2759"/>
<sequence>MGCSIQKKNLTLSQQIIKLSSEITQIPQTSKDATERQQNLNTLKSLLHNPNFTISQVKCPNFRKRTMHPQKQ</sequence>
<comment type="caution">
    <text evidence="1">The sequence shown here is derived from an EMBL/GenBank/DDBJ whole genome shotgun (WGS) entry which is preliminary data.</text>
</comment>
<evidence type="ECO:0000313" key="1">
    <source>
        <dbReference type="EMBL" id="CAD8136869.1"/>
    </source>
</evidence>
<keyword evidence="2" id="KW-1185">Reference proteome</keyword>
<dbReference type="EMBL" id="CAJJDP010000007">
    <property type="protein sequence ID" value="CAD8136869.1"/>
    <property type="molecule type" value="Genomic_DNA"/>
</dbReference>
<protein>
    <submittedName>
        <fullName evidence="1">Uncharacterized protein</fullName>
    </submittedName>
</protein>
<reference evidence="1" key="1">
    <citation type="submission" date="2021-01" db="EMBL/GenBank/DDBJ databases">
        <authorList>
            <consortium name="Genoscope - CEA"/>
            <person name="William W."/>
        </authorList>
    </citation>
    <scope>NUCLEOTIDE SEQUENCE</scope>
</reference>
<accession>A0A8S1SCJ4</accession>
<proteinExistence type="predicted"/>
<name>A0A8S1SCJ4_PAROT</name>
<gene>
    <name evidence="1" type="ORF">POCTA_138.1.T0080069</name>
</gene>